<name>A0AAW3T3M9_9MICO</name>
<dbReference type="Pfam" id="PF02450">
    <property type="entry name" value="LCAT"/>
    <property type="match status" value="1"/>
</dbReference>
<protein>
    <submittedName>
        <fullName evidence="2">Uncharacterized protein</fullName>
    </submittedName>
</protein>
<keyword evidence="1" id="KW-0732">Signal</keyword>
<comment type="caution">
    <text evidence="2">The sequence shown here is derived from an EMBL/GenBank/DDBJ whole genome shotgun (WGS) entry which is preliminary data.</text>
</comment>
<reference evidence="2 3" key="1">
    <citation type="submission" date="2020-07" db="EMBL/GenBank/DDBJ databases">
        <title>Above-ground endophytic microbial communities from plants in different locations in the United States.</title>
        <authorList>
            <person name="Frank C."/>
        </authorList>
    </citation>
    <scope>NUCLEOTIDE SEQUENCE [LARGE SCALE GENOMIC DNA]</scope>
    <source>
        <strain evidence="2 3">WPL5_2</strain>
    </source>
</reference>
<feature type="signal peptide" evidence="1">
    <location>
        <begin position="1"/>
        <end position="23"/>
    </location>
</feature>
<gene>
    <name evidence="2" type="ORF">FHW23_000080</name>
</gene>
<dbReference type="GO" id="GO:0008374">
    <property type="term" value="F:O-acyltransferase activity"/>
    <property type="evidence" value="ECO:0007669"/>
    <property type="project" value="InterPro"/>
</dbReference>
<dbReference type="InterPro" id="IPR029058">
    <property type="entry name" value="AB_hydrolase_fold"/>
</dbReference>
<dbReference type="RefSeq" id="WP_182514815.1">
    <property type="nucleotide sequence ID" value="NZ_JACGXP010000001.1"/>
</dbReference>
<evidence type="ECO:0000256" key="1">
    <source>
        <dbReference type="SAM" id="SignalP"/>
    </source>
</evidence>
<evidence type="ECO:0000313" key="3">
    <source>
        <dbReference type="Proteomes" id="UP000590225"/>
    </source>
</evidence>
<sequence length="586" mass="60604">MMRRSLAAVAAAALLLAGTVTFAAPAVAATAVTPSVTGCETSQLKLAPHIAGDKDPDGHDISISPGPKGMFVPVIMVHGWNGEPANFTGKIDLTANKVGKVDSRTSLVGQLQDMAGSAVYTFDYHQWSDRWVTDSHIGPALATAIDCLYKASGQKVILVAHSMGGLAIEQTFSSSIPRSNTRASEISTVVTLGTPYKGSALDSIAHGVTLSNGITGPLGGQGFLTLTTAILAACGQASTVNADNICTKVGLLKPVTTLHSDAANALQYGSKQINALPSMPDSIHLLQLAGHANYETQSSWFRQLREASTAHLGDTIVTEASAVPSPSKDNAQATCTYTVNVKQAARDEAGVILGVVAKNDARGLSVPVIDGSVPCGHGQLTRDIELTNDTLGAVYDDINARMERALFNAAATITVPAGVCTENPLTLASGAVTIPDSGGYGGIYVPGIGTEEVDDGRPAEALADGRAQMSDPYRGALAIEFLCSTSGIGGAQSYIGIYKNDLTPVGVVSGYTLTTASGAGQPTTRGFSFTDGKLRAKFGWMAFDSSQGLGFDSCPYTEVQLDYTISPGQDMQHGPLTTLEGDATCG</sequence>
<dbReference type="GO" id="GO:0006629">
    <property type="term" value="P:lipid metabolic process"/>
    <property type="evidence" value="ECO:0007669"/>
    <property type="project" value="InterPro"/>
</dbReference>
<dbReference type="SUPFAM" id="SSF53474">
    <property type="entry name" value="alpha/beta-Hydrolases"/>
    <property type="match status" value="1"/>
</dbReference>
<feature type="chain" id="PRO_5043632655" evidence="1">
    <location>
        <begin position="24"/>
        <end position="586"/>
    </location>
</feature>
<accession>A0AAW3T3M9</accession>
<dbReference type="AlphaFoldDB" id="A0AAW3T3M9"/>
<dbReference type="Gene3D" id="3.40.50.1820">
    <property type="entry name" value="alpha/beta hydrolase"/>
    <property type="match status" value="1"/>
</dbReference>
<dbReference type="Proteomes" id="UP000590225">
    <property type="component" value="Unassembled WGS sequence"/>
</dbReference>
<evidence type="ECO:0000313" key="2">
    <source>
        <dbReference type="EMBL" id="MBA8988848.1"/>
    </source>
</evidence>
<dbReference type="InterPro" id="IPR003386">
    <property type="entry name" value="LACT/PDAT_acylTrfase"/>
</dbReference>
<proteinExistence type="predicted"/>
<organism evidence="2 3">
    <name type="scientific">Curtobacterium pusillum</name>
    <dbReference type="NCBI Taxonomy" id="69373"/>
    <lineage>
        <taxon>Bacteria</taxon>
        <taxon>Bacillati</taxon>
        <taxon>Actinomycetota</taxon>
        <taxon>Actinomycetes</taxon>
        <taxon>Micrococcales</taxon>
        <taxon>Microbacteriaceae</taxon>
        <taxon>Curtobacterium</taxon>
    </lineage>
</organism>
<dbReference type="EMBL" id="JACGXP010000001">
    <property type="protein sequence ID" value="MBA8988848.1"/>
    <property type="molecule type" value="Genomic_DNA"/>
</dbReference>